<gene>
    <name evidence="1" type="ORF">PoMZ_10717</name>
</gene>
<dbReference type="AlphaFoldDB" id="A0A4P7N231"/>
<reference evidence="1 2" key="1">
    <citation type="journal article" date="2019" name="Mol. Biol. Evol.">
        <title>Blast fungal genomes show frequent chromosomal changes, gene gains and losses, and effector gene turnover.</title>
        <authorList>
            <person name="Gomez Luciano L.B."/>
            <person name="Jason Tsai I."/>
            <person name="Chuma I."/>
            <person name="Tosa Y."/>
            <person name="Chen Y.H."/>
            <person name="Li J.Y."/>
            <person name="Li M.Y."/>
            <person name="Jade Lu M.Y."/>
            <person name="Nakayashiki H."/>
            <person name="Li W.H."/>
        </authorList>
    </citation>
    <scope>NUCLEOTIDE SEQUENCE [LARGE SCALE GENOMIC DNA]</scope>
    <source>
        <strain evidence="1">MZ5-1-6</strain>
    </source>
</reference>
<evidence type="ECO:0000313" key="1">
    <source>
        <dbReference type="EMBL" id="QBZ55001.1"/>
    </source>
</evidence>
<dbReference type="EMBL" id="CP034204">
    <property type="protein sequence ID" value="QBZ55001.1"/>
    <property type="molecule type" value="Genomic_DNA"/>
</dbReference>
<name>A0A4P7N231_PYROR</name>
<proteinExistence type="predicted"/>
<protein>
    <submittedName>
        <fullName evidence="1">Uncharacterized protein</fullName>
    </submittedName>
</protein>
<dbReference type="Proteomes" id="UP000294847">
    <property type="component" value="Chromosome 1"/>
</dbReference>
<organism evidence="1 2">
    <name type="scientific">Pyricularia oryzae</name>
    <name type="common">Rice blast fungus</name>
    <name type="synonym">Magnaporthe oryzae</name>
    <dbReference type="NCBI Taxonomy" id="318829"/>
    <lineage>
        <taxon>Eukaryota</taxon>
        <taxon>Fungi</taxon>
        <taxon>Dikarya</taxon>
        <taxon>Ascomycota</taxon>
        <taxon>Pezizomycotina</taxon>
        <taxon>Sordariomycetes</taxon>
        <taxon>Sordariomycetidae</taxon>
        <taxon>Magnaporthales</taxon>
        <taxon>Pyriculariaceae</taxon>
        <taxon>Pyricularia</taxon>
    </lineage>
</organism>
<accession>A0A4P7N231</accession>
<evidence type="ECO:0000313" key="2">
    <source>
        <dbReference type="Proteomes" id="UP000294847"/>
    </source>
</evidence>
<sequence length="90" mass="9434">MAQLMAIKVLATCRSDVEYGESEVAKFDPARLRGLSSSAQDAQEAMRSELSFVEGKKACLKGSWSVCDGTEISVGTYAGGHAKATSGTAQ</sequence>